<comment type="caution">
    <text evidence="1">The sequence shown here is derived from an EMBL/GenBank/DDBJ whole genome shotgun (WGS) entry which is preliminary data.</text>
</comment>
<name>A0A2M8LDZ1_9BACT</name>
<organism evidence="1 2">
    <name type="scientific">Candidatus Uhrbacteria bacterium CG10_big_fil_rev_8_21_14_0_10_48_11</name>
    <dbReference type="NCBI Taxonomy" id="1975037"/>
    <lineage>
        <taxon>Bacteria</taxon>
        <taxon>Candidatus Uhriibacteriota</taxon>
    </lineage>
</organism>
<dbReference type="EMBL" id="PFET01000012">
    <property type="protein sequence ID" value="PJE75648.1"/>
    <property type="molecule type" value="Genomic_DNA"/>
</dbReference>
<evidence type="ECO:0000313" key="2">
    <source>
        <dbReference type="Proteomes" id="UP000231152"/>
    </source>
</evidence>
<dbReference type="Proteomes" id="UP000231152">
    <property type="component" value="Unassembled WGS sequence"/>
</dbReference>
<sequence length="198" mass="22045">MAHLQNNTETLNPYGACSAYIIGFAIACKHLSLNSAAKIFWFLAEHKQELDEALPSTMEAIELGRTCEQINAFLEIQESLGGMVRHSIAIQTPWCDTIEELCTRLCEVSAPLVFWDEYRAQAIIDLLQLIANLPEGKALQAILRLYEDGSPSYSDIIRYGWLGMESEAARSALDGVLASEKSFHRNYQTTLVTEAGQT</sequence>
<protein>
    <submittedName>
        <fullName evidence="1">Uncharacterized protein</fullName>
    </submittedName>
</protein>
<dbReference type="AlphaFoldDB" id="A0A2M8LDZ1"/>
<gene>
    <name evidence="1" type="ORF">COV04_03555</name>
</gene>
<evidence type="ECO:0000313" key="1">
    <source>
        <dbReference type="EMBL" id="PJE75648.1"/>
    </source>
</evidence>
<accession>A0A2M8LDZ1</accession>
<reference evidence="1 2" key="1">
    <citation type="submission" date="2017-09" db="EMBL/GenBank/DDBJ databases">
        <title>Depth-based differentiation of microbial function through sediment-hosted aquifers and enrichment of novel symbionts in the deep terrestrial subsurface.</title>
        <authorList>
            <person name="Probst A.J."/>
            <person name="Ladd B."/>
            <person name="Jarett J.K."/>
            <person name="Geller-Mcgrath D.E."/>
            <person name="Sieber C.M."/>
            <person name="Emerson J.B."/>
            <person name="Anantharaman K."/>
            <person name="Thomas B.C."/>
            <person name="Malmstrom R."/>
            <person name="Stieglmeier M."/>
            <person name="Klingl A."/>
            <person name="Woyke T."/>
            <person name="Ryan C.M."/>
            <person name="Banfield J.F."/>
        </authorList>
    </citation>
    <scope>NUCLEOTIDE SEQUENCE [LARGE SCALE GENOMIC DNA]</scope>
    <source>
        <strain evidence="1">CG10_big_fil_rev_8_21_14_0_10_48_11</strain>
    </source>
</reference>
<proteinExistence type="predicted"/>